<gene>
    <name evidence="6" type="primary">RvY_06291-1</name>
    <name evidence="6" type="synonym">RvY_06291.1</name>
    <name evidence="6" type="ORF">RvY_06291</name>
</gene>
<dbReference type="EC" id="2.5.1.18" evidence="3"/>
<comment type="caution">
    <text evidence="6">The sequence shown here is derived from an EMBL/GenBank/DDBJ whole genome shotgun (WGS) entry which is preliminary data.</text>
</comment>
<dbReference type="EC" id="1.20.4.2" evidence="3"/>
<reference evidence="6 7" key="1">
    <citation type="journal article" date="2016" name="Nat. Commun.">
        <title>Extremotolerant tardigrade genome and improved radiotolerance of human cultured cells by tardigrade-unique protein.</title>
        <authorList>
            <person name="Hashimoto T."/>
            <person name="Horikawa D.D."/>
            <person name="Saito Y."/>
            <person name="Kuwahara H."/>
            <person name="Kozuka-Hata H."/>
            <person name="Shin-I T."/>
            <person name="Minakuchi Y."/>
            <person name="Ohishi K."/>
            <person name="Motoyama A."/>
            <person name="Aizu T."/>
            <person name="Enomoto A."/>
            <person name="Kondo K."/>
            <person name="Tanaka S."/>
            <person name="Hara Y."/>
            <person name="Koshikawa S."/>
            <person name="Sagara H."/>
            <person name="Miura T."/>
            <person name="Yokobori S."/>
            <person name="Miyagawa K."/>
            <person name="Suzuki Y."/>
            <person name="Kubo T."/>
            <person name="Oyama M."/>
            <person name="Kohara Y."/>
            <person name="Fujiyama A."/>
            <person name="Arakawa K."/>
            <person name="Katayama T."/>
            <person name="Toyoda A."/>
            <person name="Kunieda T."/>
        </authorList>
    </citation>
    <scope>NUCLEOTIDE SEQUENCE [LARGE SCALE GENOMIC DNA]</scope>
    <source>
        <strain evidence="6 7">YOKOZUNA-1</strain>
    </source>
</reference>
<name>A0A1D1V1J8_RAMVA</name>
<dbReference type="Gene3D" id="1.20.1050.10">
    <property type="match status" value="1"/>
</dbReference>
<comment type="function">
    <text evidence="3">Exhibits glutathione-dependent thiol transferase activity. Has high dehydroascorbate reductase activity and may contribute to the recycling of ascorbic acid. Participates in the biotransformation of inorganic arsenic and reduces monomethylarsonic acid (MMA).</text>
</comment>
<dbReference type="PROSITE" id="PS51354">
    <property type="entry name" value="GLUTAREDOXIN_2"/>
    <property type="match status" value="1"/>
</dbReference>
<dbReference type="InterPro" id="IPR004045">
    <property type="entry name" value="Glutathione_S-Trfase_N"/>
</dbReference>
<dbReference type="InterPro" id="IPR036282">
    <property type="entry name" value="Glutathione-S-Trfase_C_sf"/>
</dbReference>
<keyword evidence="2 3" id="KW-0560">Oxidoreductase</keyword>
<dbReference type="Proteomes" id="UP000186922">
    <property type="component" value="Unassembled WGS sequence"/>
</dbReference>
<dbReference type="AlphaFoldDB" id="A0A1D1V1J8"/>
<dbReference type="GO" id="GO:0006749">
    <property type="term" value="P:glutathione metabolic process"/>
    <property type="evidence" value="ECO:0007669"/>
    <property type="project" value="UniProtKB-UniRule"/>
</dbReference>
<dbReference type="EMBL" id="BDGG01000002">
    <property type="protein sequence ID" value="GAU94535.1"/>
    <property type="molecule type" value="Genomic_DNA"/>
</dbReference>
<dbReference type="GO" id="GO:0004364">
    <property type="term" value="F:glutathione transferase activity"/>
    <property type="evidence" value="ECO:0007669"/>
    <property type="project" value="UniProtKB-UniRule"/>
</dbReference>
<dbReference type="Gene3D" id="3.40.30.10">
    <property type="entry name" value="Glutaredoxin"/>
    <property type="match status" value="1"/>
</dbReference>
<dbReference type="InterPro" id="IPR036249">
    <property type="entry name" value="Thioredoxin-like_sf"/>
</dbReference>
<dbReference type="SUPFAM" id="SSF47616">
    <property type="entry name" value="GST C-terminal domain-like"/>
    <property type="match status" value="1"/>
</dbReference>
<proteinExistence type="inferred from homology"/>
<sequence>MVIGDIPGYGKGSKPPPHRAEEPIRLYSMRFCPFAHRVRLVLAYKQLLYEVVNIDLKDKPDWYLQVNPLGKVPLLEEDDNKRVFESTNCAEYLDDKFNDRNKLLPAAHPLQRAQQKMMVEVIHGKIAMPHMQLILKGADEQNREALAKALDEIEAMMVGPYLFGDSVTFVDLMVWPWFERIPAIEKFRQVSMTSEERHPQLTHWCKLMREEAAVQATSYPADLYVDFFRTRDFNTGLSKH</sequence>
<dbReference type="GO" id="GO:0050610">
    <property type="term" value="F:methylarsonate reductase activity"/>
    <property type="evidence" value="ECO:0007669"/>
    <property type="project" value="UniProtKB-UniRule"/>
</dbReference>
<dbReference type="OrthoDB" id="4951845at2759"/>
<evidence type="ECO:0000313" key="7">
    <source>
        <dbReference type="Proteomes" id="UP000186922"/>
    </source>
</evidence>
<dbReference type="EC" id="1.8.5.1" evidence="3"/>
<evidence type="ECO:0000256" key="3">
    <source>
        <dbReference type="RuleBase" id="RU368071"/>
    </source>
</evidence>
<dbReference type="SUPFAM" id="SSF52833">
    <property type="entry name" value="Thioredoxin-like"/>
    <property type="match status" value="1"/>
</dbReference>
<dbReference type="InterPro" id="IPR050983">
    <property type="entry name" value="GST_Omega/HSP26"/>
</dbReference>
<dbReference type="GO" id="GO:0005737">
    <property type="term" value="C:cytoplasm"/>
    <property type="evidence" value="ECO:0007669"/>
    <property type="project" value="InterPro"/>
</dbReference>
<dbReference type="InterPro" id="IPR040079">
    <property type="entry name" value="Glutathione_S-Trfase"/>
</dbReference>
<dbReference type="FunFam" id="3.40.30.10:FF:000123">
    <property type="entry name" value="Glutathione transferase o1"/>
    <property type="match status" value="1"/>
</dbReference>
<evidence type="ECO:0000259" key="5">
    <source>
        <dbReference type="PROSITE" id="PS50405"/>
    </source>
</evidence>
<dbReference type="Pfam" id="PF13410">
    <property type="entry name" value="GST_C_2"/>
    <property type="match status" value="1"/>
</dbReference>
<comment type="similarity">
    <text evidence="1 3">Belongs to the GST superfamily. Omega family.</text>
</comment>
<evidence type="ECO:0000256" key="1">
    <source>
        <dbReference type="ARBA" id="ARBA00011067"/>
    </source>
</evidence>
<feature type="domain" description="GST C-terminal" evidence="5">
    <location>
        <begin position="108"/>
        <end position="227"/>
    </location>
</feature>
<comment type="catalytic activity">
    <reaction evidence="3">
        <text>L-dehydroascorbate + 2 glutathione = glutathione disulfide + L-ascorbate</text>
        <dbReference type="Rhea" id="RHEA:24424"/>
        <dbReference type="ChEBI" id="CHEBI:38290"/>
        <dbReference type="ChEBI" id="CHEBI:57925"/>
        <dbReference type="ChEBI" id="CHEBI:58297"/>
        <dbReference type="ChEBI" id="CHEBI:58539"/>
        <dbReference type="EC" id="1.8.5.1"/>
    </reaction>
</comment>
<evidence type="ECO:0000256" key="2">
    <source>
        <dbReference type="ARBA" id="ARBA00023002"/>
    </source>
</evidence>
<dbReference type="PROSITE" id="PS50405">
    <property type="entry name" value="GST_CTER"/>
    <property type="match status" value="1"/>
</dbReference>
<dbReference type="FunFam" id="1.20.1050.10:FF:000009">
    <property type="entry name" value="Glutathione S-transferase omega-1"/>
    <property type="match status" value="1"/>
</dbReference>
<protein>
    <recommendedName>
        <fullName evidence="3">Glutathione S-transferase omega</fullName>
        <shortName evidence="3">GSTO</shortName>
        <ecNumber evidence="3">1.20.4.2</ecNumber>
        <ecNumber evidence="3">1.8.5.1</ecNumber>
        <ecNumber evidence="3">2.5.1.18</ecNumber>
    </recommendedName>
    <alternativeName>
        <fullName evidence="3">Glutathione-dependent dehydroascorbate reductase</fullName>
    </alternativeName>
    <alternativeName>
        <fullName evidence="3">Monomethylarsonic acid reductase</fullName>
    </alternativeName>
</protein>
<dbReference type="SFLD" id="SFLDS00019">
    <property type="entry name" value="Glutathione_Transferase_(cytos"/>
    <property type="match status" value="1"/>
</dbReference>
<keyword evidence="7" id="KW-1185">Reference proteome</keyword>
<dbReference type="InterPro" id="IPR010987">
    <property type="entry name" value="Glutathione-S-Trfase_C-like"/>
</dbReference>
<evidence type="ECO:0000259" key="4">
    <source>
        <dbReference type="PROSITE" id="PS50404"/>
    </source>
</evidence>
<dbReference type="PANTHER" id="PTHR43968">
    <property type="match status" value="1"/>
</dbReference>
<evidence type="ECO:0000313" key="6">
    <source>
        <dbReference type="EMBL" id="GAU94535.1"/>
    </source>
</evidence>
<keyword evidence="3" id="KW-0808">Transferase</keyword>
<feature type="domain" description="GST N-terminal" evidence="4">
    <location>
        <begin position="22"/>
        <end position="101"/>
    </location>
</feature>
<dbReference type="InterPro" id="IPR005442">
    <property type="entry name" value="GST_omega"/>
</dbReference>
<comment type="catalytic activity">
    <reaction evidence="3">
        <text>methylarsonate + 2 glutathione + H(+) = methylarsonous acid + glutathione disulfide + H2O</text>
        <dbReference type="Rhea" id="RHEA:15969"/>
        <dbReference type="ChEBI" id="CHEBI:15377"/>
        <dbReference type="ChEBI" id="CHEBI:15378"/>
        <dbReference type="ChEBI" id="CHEBI:17826"/>
        <dbReference type="ChEBI" id="CHEBI:33409"/>
        <dbReference type="ChEBI" id="CHEBI:57925"/>
        <dbReference type="ChEBI" id="CHEBI:58297"/>
        <dbReference type="EC" id="1.20.4.2"/>
    </reaction>
</comment>
<accession>A0A1D1V1J8</accession>
<dbReference type="PRINTS" id="PR01625">
    <property type="entry name" value="GSTRNSFRASEO"/>
</dbReference>
<dbReference type="GO" id="GO:0045174">
    <property type="term" value="F:glutathione dehydrogenase (ascorbate) activity"/>
    <property type="evidence" value="ECO:0007669"/>
    <property type="project" value="UniProtKB-UniRule"/>
</dbReference>
<dbReference type="Pfam" id="PF13409">
    <property type="entry name" value="GST_N_2"/>
    <property type="match status" value="1"/>
</dbReference>
<dbReference type="STRING" id="947166.A0A1D1V1J8"/>
<dbReference type="PANTHER" id="PTHR43968:SF6">
    <property type="entry name" value="GLUTATHIONE S-TRANSFERASE OMEGA"/>
    <property type="match status" value="1"/>
</dbReference>
<dbReference type="PROSITE" id="PS50404">
    <property type="entry name" value="GST_NTER"/>
    <property type="match status" value="1"/>
</dbReference>
<comment type="catalytic activity">
    <reaction evidence="3">
        <text>RX + glutathione = an S-substituted glutathione + a halide anion + H(+)</text>
        <dbReference type="Rhea" id="RHEA:16437"/>
        <dbReference type="ChEBI" id="CHEBI:15378"/>
        <dbReference type="ChEBI" id="CHEBI:16042"/>
        <dbReference type="ChEBI" id="CHEBI:17792"/>
        <dbReference type="ChEBI" id="CHEBI:57925"/>
        <dbReference type="ChEBI" id="CHEBI:90779"/>
        <dbReference type="EC" id="2.5.1.18"/>
    </reaction>
</comment>
<dbReference type="SFLD" id="SFLDG00358">
    <property type="entry name" value="Main_(cytGST)"/>
    <property type="match status" value="1"/>
</dbReference>
<organism evidence="6 7">
    <name type="scientific">Ramazzottius varieornatus</name>
    <name type="common">Water bear</name>
    <name type="synonym">Tardigrade</name>
    <dbReference type="NCBI Taxonomy" id="947166"/>
    <lineage>
        <taxon>Eukaryota</taxon>
        <taxon>Metazoa</taxon>
        <taxon>Ecdysozoa</taxon>
        <taxon>Tardigrada</taxon>
        <taxon>Eutardigrada</taxon>
        <taxon>Parachela</taxon>
        <taxon>Hypsibioidea</taxon>
        <taxon>Ramazzottiidae</taxon>
        <taxon>Ramazzottius</taxon>
    </lineage>
</organism>